<dbReference type="InterPro" id="IPR058852">
    <property type="entry name" value="HTH_77"/>
</dbReference>
<dbReference type="PROSITE" id="PS51755">
    <property type="entry name" value="OMPR_PHOB"/>
    <property type="match status" value="1"/>
</dbReference>
<dbReference type="InterPro" id="IPR016032">
    <property type="entry name" value="Sig_transdc_resp-reg_C-effctor"/>
</dbReference>
<name>A0A402DN17_9CELL</name>
<gene>
    <name evidence="6" type="ORF">CBZ_05690</name>
</gene>
<evidence type="ECO:0000256" key="4">
    <source>
        <dbReference type="SAM" id="MobiDB-lite"/>
    </source>
</evidence>
<dbReference type="Proteomes" id="UP000289954">
    <property type="component" value="Unassembled WGS sequence"/>
</dbReference>
<dbReference type="SMART" id="SM01043">
    <property type="entry name" value="BTAD"/>
    <property type="match status" value="1"/>
</dbReference>
<dbReference type="GO" id="GO:0006355">
    <property type="term" value="P:regulation of DNA-templated transcription"/>
    <property type="evidence" value="ECO:0007669"/>
    <property type="project" value="InterPro"/>
</dbReference>
<evidence type="ECO:0000313" key="7">
    <source>
        <dbReference type="Proteomes" id="UP000289954"/>
    </source>
</evidence>
<comment type="similarity">
    <text evidence="1">Belongs to the AfsR/DnrI/RedD regulatory family.</text>
</comment>
<dbReference type="Gene3D" id="1.10.10.10">
    <property type="entry name" value="Winged helix-like DNA-binding domain superfamily/Winged helix DNA-binding domain"/>
    <property type="match status" value="1"/>
</dbReference>
<comment type="caution">
    <text evidence="6">The sequence shown here is derived from an EMBL/GenBank/DDBJ whole genome shotgun (WGS) entry which is preliminary data.</text>
</comment>
<dbReference type="RefSeq" id="WP_130780115.1">
    <property type="nucleotide sequence ID" value="NZ_BIMR01000028.1"/>
</dbReference>
<dbReference type="EMBL" id="BIMR01000028">
    <property type="protein sequence ID" value="GCE75513.1"/>
    <property type="molecule type" value="Genomic_DNA"/>
</dbReference>
<dbReference type="SUPFAM" id="SSF46894">
    <property type="entry name" value="C-terminal effector domain of the bipartite response regulators"/>
    <property type="match status" value="1"/>
</dbReference>
<dbReference type="InterPro" id="IPR011990">
    <property type="entry name" value="TPR-like_helical_dom_sf"/>
</dbReference>
<feature type="region of interest" description="Disordered" evidence="4">
    <location>
        <begin position="901"/>
        <end position="923"/>
    </location>
</feature>
<dbReference type="AlphaFoldDB" id="A0A402DN17"/>
<protein>
    <recommendedName>
        <fullName evidence="5">OmpR/PhoB-type domain-containing protein</fullName>
    </recommendedName>
</protein>
<dbReference type="GO" id="GO:0000160">
    <property type="term" value="P:phosphorelay signal transduction system"/>
    <property type="evidence" value="ECO:0007669"/>
    <property type="project" value="InterPro"/>
</dbReference>
<dbReference type="InterPro" id="IPR001867">
    <property type="entry name" value="OmpR/PhoB-type_DNA-bd"/>
</dbReference>
<dbReference type="Pfam" id="PF03704">
    <property type="entry name" value="BTAD"/>
    <property type="match status" value="1"/>
</dbReference>
<dbReference type="SUPFAM" id="SSF48452">
    <property type="entry name" value="TPR-like"/>
    <property type="match status" value="1"/>
</dbReference>
<dbReference type="InterPro" id="IPR036388">
    <property type="entry name" value="WH-like_DNA-bd_sf"/>
</dbReference>
<accession>A0A402DN17</accession>
<reference evidence="6 7" key="1">
    <citation type="submission" date="2019-01" db="EMBL/GenBank/DDBJ databases">
        <title>Draft genome sequence of Cellulomonas takizawaensis strain TKZ-21.</title>
        <authorList>
            <person name="Yamamura H."/>
            <person name="Hayashi T."/>
            <person name="Hamada M."/>
            <person name="Serisawa Y."/>
            <person name="Matsuyama K."/>
            <person name="Nakagawa Y."/>
            <person name="Otoguro M."/>
            <person name="Yanagida F."/>
            <person name="Hayakawa M."/>
        </authorList>
    </citation>
    <scope>NUCLEOTIDE SEQUENCE [LARGE SCALE GENOMIC DNA]</scope>
    <source>
        <strain evidence="6 7">NBRC12680</strain>
    </source>
</reference>
<evidence type="ECO:0000256" key="1">
    <source>
        <dbReference type="ARBA" id="ARBA00005820"/>
    </source>
</evidence>
<dbReference type="InterPro" id="IPR027417">
    <property type="entry name" value="P-loop_NTPase"/>
</dbReference>
<dbReference type="OrthoDB" id="3691954at2"/>
<dbReference type="Gene3D" id="1.25.40.10">
    <property type="entry name" value="Tetratricopeptide repeat domain"/>
    <property type="match status" value="2"/>
</dbReference>
<dbReference type="PANTHER" id="PTHR47691">
    <property type="entry name" value="REGULATOR-RELATED"/>
    <property type="match status" value="1"/>
</dbReference>
<keyword evidence="7" id="KW-1185">Reference proteome</keyword>
<evidence type="ECO:0000256" key="3">
    <source>
        <dbReference type="PROSITE-ProRule" id="PRU01091"/>
    </source>
</evidence>
<keyword evidence="2 3" id="KW-0238">DNA-binding</keyword>
<sequence length="949" mass="98377">MVADGALPVVRVDVLGPLRVEVDGDVVAVPGGRRRAVLVLLALAGGRTVTVDALVDALWPDAAPASGRQALHSHVSRLRGHLGPAAGRLVTRPDGYRLDIGDEHVDVGWARALLRTARGVADPTEAFALLRTAEGLWRGPVLADLDDVPPVAAAARECARLRQEVVDALVGAALDSGRADEVVGLSAASAADDPLRETATLLHVRVLAATGRAPDALRLAREFRHRLAEETGLDPTPALGALERQVAGGAGSAAVPRPMDPAGSRLVGRAAEVDGLRHALAQDRLVTVVGPGGVGKTRLALAASGGADATVLLLAAVTDPRAVVHALADALHLAVARGDVLGACAALVGDRDLLLVVDNAEHLLDAVRDTVAALLASCPRLTVLVTSREPLGLAAERTWRLVPLAVPAVDAGGRDLAQVPSVALFLDRAARVRPGVVSSDADLAVVADVVRALDGIPLAIELAAGRLSTFALADLRDRLDRALDLLGDGRPTVDARHRTLRRTIAWSDDLLSADERRLLRHLAVFPDGLDLVAAEHLARAVGVTGDPGTALARLVDASVVQAELGDGTRYRLLETVRAYALDALAAAGERDTAERHLVAWATGLAAHLAAAMASEHEPEADATLRRELRNLRAAFRLARTSGDVDAAAAVVVPLFEAIGYRDLVELRGWALELADDPALGASPWAAGVLGAAAEAAYHGGDLARADDLARSGLAVARDAEDAWSCLLPLAVVELARGTFADSAGHALAAADLLPVPRESLGIAAVATAYAGDLPTARGLLDRGRAAAVSPTMRAWHAYVAGEIDHLAGAVGDAEAHYVEAVRLSRTSGATFVVGVATVGLLTVLTDAGRVREALTGYRDVVDDFARTGNWTHLWATLRNLADLLDALGDHATADLVHGAADAAPDAPADDRRPRTPAAAGPHAVDRADLLATVRAAVDRALAARTVTGR</sequence>
<feature type="DNA-binding region" description="OmpR/PhoB-type" evidence="3">
    <location>
        <begin position="1"/>
        <end position="100"/>
    </location>
</feature>
<evidence type="ECO:0000313" key="6">
    <source>
        <dbReference type="EMBL" id="GCE75513.1"/>
    </source>
</evidence>
<proteinExistence type="inferred from homology"/>
<dbReference type="InterPro" id="IPR005158">
    <property type="entry name" value="BTAD"/>
</dbReference>
<dbReference type="PANTHER" id="PTHR47691:SF3">
    <property type="entry name" value="HTH-TYPE TRANSCRIPTIONAL REGULATOR RV0890C-RELATED"/>
    <property type="match status" value="1"/>
</dbReference>
<evidence type="ECO:0000259" key="5">
    <source>
        <dbReference type="PROSITE" id="PS51755"/>
    </source>
</evidence>
<organism evidence="6 7">
    <name type="scientific">Cellulomonas biazotea</name>
    <dbReference type="NCBI Taxonomy" id="1709"/>
    <lineage>
        <taxon>Bacteria</taxon>
        <taxon>Bacillati</taxon>
        <taxon>Actinomycetota</taxon>
        <taxon>Actinomycetes</taxon>
        <taxon>Micrococcales</taxon>
        <taxon>Cellulomonadaceae</taxon>
        <taxon>Cellulomonas</taxon>
    </lineage>
</organism>
<dbReference type="CDD" id="cd15831">
    <property type="entry name" value="BTAD"/>
    <property type="match status" value="1"/>
</dbReference>
<dbReference type="PRINTS" id="PR00364">
    <property type="entry name" value="DISEASERSIST"/>
</dbReference>
<dbReference type="GO" id="GO:0003677">
    <property type="term" value="F:DNA binding"/>
    <property type="evidence" value="ECO:0007669"/>
    <property type="project" value="UniProtKB-UniRule"/>
</dbReference>
<dbReference type="SUPFAM" id="SSF52540">
    <property type="entry name" value="P-loop containing nucleoside triphosphate hydrolases"/>
    <property type="match status" value="1"/>
</dbReference>
<feature type="domain" description="OmpR/PhoB-type" evidence="5">
    <location>
        <begin position="1"/>
        <end position="100"/>
    </location>
</feature>
<evidence type="ECO:0000256" key="2">
    <source>
        <dbReference type="ARBA" id="ARBA00023125"/>
    </source>
</evidence>
<dbReference type="Pfam" id="PF25872">
    <property type="entry name" value="HTH_77"/>
    <property type="match status" value="1"/>
</dbReference>
<dbReference type="SMART" id="SM00862">
    <property type="entry name" value="Trans_reg_C"/>
    <property type="match status" value="1"/>
</dbReference>